<dbReference type="SUPFAM" id="SSF46785">
    <property type="entry name" value="Winged helix' DNA-binding domain"/>
    <property type="match status" value="1"/>
</dbReference>
<dbReference type="Pfam" id="PF12802">
    <property type="entry name" value="MarR_2"/>
    <property type="match status" value="1"/>
</dbReference>
<dbReference type="InterPro" id="IPR000182">
    <property type="entry name" value="GNAT_dom"/>
</dbReference>
<accession>A0ABR8LS95</accession>
<keyword evidence="1" id="KW-0808">Transferase</keyword>
<dbReference type="InterPro" id="IPR016181">
    <property type="entry name" value="Acyl_CoA_acyltransferase"/>
</dbReference>
<dbReference type="CDD" id="cd04301">
    <property type="entry name" value="NAT_SF"/>
    <property type="match status" value="1"/>
</dbReference>
<evidence type="ECO:0000313" key="4">
    <source>
        <dbReference type="EMBL" id="MBD3587015.1"/>
    </source>
</evidence>
<dbReference type="RefSeq" id="WP_191026202.1">
    <property type="nucleotide sequence ID" value="NZ_JABBXD010000009.1"/>
</dbReference>
<gene>
    <name evidence="4" type="ORF">HHX48_14815</name>
</gene>
<evidence type="ECO:0000259" key="3">
    <source>
        <dbReference type="PROSITE" id="PS51186"/>
    </source>
</evidence>
<dbReference type="SUPFAM" id="SSF55729">
    <property type="entry name" value="Acyl-CoA N-acyltransferases (Nat)"/>
    <property type="match status" value="1"/>
</dbReference>
<dbReference type="InterPro" id="IPR036388">
    <property type="entry name" value="WH-like_DNA-bd_sf"/>
</dbReference>
<dbReference type="PANTHER" id="PTHR13947">
    <property type="entry name" value="GNAT FAMILY N-ACETYLTRANSFERASE"/>
    <property type="match status" value="1"/>
</dbReference>
<dbReference type="PROSITE" id="PS50995">
    <property type="entry name" value="HTH_MARR_2"/>
    <property type="match status" value="1"/>
</dbReference>
<dbReference type="EMBL" id="JABBXD010000009">
    <property type="protein sequence ID" value="MBD3587015.1"/>
    <property type="molecule type" value="Genomic_DNA"/>
</dbReference>
<dbReference type="Proteomes" id="UP000624419">
    <property type="component" value="Unassembled WGS sequence"/>
</dbReference>
<feature type="domain" description="HTH marR-type" evidence="2">
    <location>
        <begin position="10"/>
        <end position="146"/>
    </location>
</feature>
<proteinExistence type="predicted"/>
<reference evidence="4 5" key="1">
    <citation type="submission" date="2020-04" db="EMBL/GenBank/DDBJ databases">
        <title>Salinimonas sp. HHU 13199.</title>
        <authorList>
            <person name="Cui X."/>
            <person name="Zhang D."/>
        </authorList>
    </citation>
    <scope>NUCLEOTIDE SEQUENCE [LARGE SCALE GENOMIC DNA]</scope>
    <source>
        <strain evidence="4 5">HHU 13199</strain>
    </source>
</reference>
<dbReference type="InterPro" id="IPR050769">
    <property type="entry name" value="NAT_camello-type"/>
</dbReference>
<evidence type="ECO:0000259" key="2">
    <source>
        <dbReference type="PROSITE" id="PS50995"/>
    </source>
</evidence>
<dbReference type="Gene3D" id="3.40.630.30">
    <property type="match status" value="1"/>
</dbReference>
<dbReference type="InterPro" id="IPR000835">
    <property type="entry name" value="HTH_MarR-typ"/>
</dbReference>
<dbReference type="Pfam" id="PF00583">
    <property type="entry name" value="Acetyltransf_1"/>
    <property type="match status" value="1"/>
</dbReference>
<evidence type="ECO:0000256" key="1">
    <source>
        <dbReference type="ARBA" id="ARBA00022679"/>
    </source>
</evidence>
<dbReference type="PROSITE" id="PS51186">
    <property type="entry name" value="GNAT"/>
    <property type="match status" value="1"/>
</dbReference>
<organism evidence="4 5">
    <name type="scientific">Salinimonas profundi</name>
    <dbReference type="NCBI Taxonomy" id="2729140"/>
    <lineage>
        <taxon>Bacteria</taxon>
        <taxon>Pseudomonadati</taxon>
        <taxon>Pseudomonadota</taxon>
        <taxon>Gammaproteobacteria</taxon>
        <taxon>Alteromonadales</taxon>
        <taxon>Alteromonadaceae</taxon>
        <taxon>Alteromonas/Salinimonas group</taxon>
        <taxon>Salinimonas</taxon>
    </lineage>
</organism>
<sequence>MPDLLKQLAEAALGSRLRRLAEMLSSDAGSIYQSYNVDIEPSWFPIIMVLSQTPQSSIKALAEQTGHSHVFVSKIVKQMRVRALVTVTPSEQDKRSTLISLTPTAKQMLPALSAQTRDVGNAMQLLTNSVHPEFMALVDAFETALRRKSLSQRTQISAQRFNQQSVQIVPYHRQHAKAFYDLNKQWIEQFFVMEPSDYASLEDPDKIIEQGGSILLAMVNKDVIGTCAMIKMNDSQFELAKMAVSPVCQGMGIGYMLGQAVIDAALDKGASQLYLESNRQLTAAINLYKKLGFTEVKGAASPYARCDIQMALALKQEARCKEE</sequence>
<keyword evidence="5" id="KW-1185">Reference proteome</keyword>
<protein>
    <submittedName>
        <fullName evidence="4">GNAT family N-acetyltransferase</fullName>
    </submittedName>
</protein>
<dbReference type="PANTHER" id="PTHR13947:SF37">
    <property type="entry name" value="LD18367P"/>
    <property type="match status" value="1"/>
</dbReference>
<comment type="caution">
    <text evidence="4">The sequence shown here is derived from an EMBL/GenBank/DDBJ whole genome shotgun (WGS) entry which is preliminary data.</text>
</comment>
<feature type="domain" description="N-acetyltransferase" evidence="3">
    <location>
        <begin position="166"/>
        <end position="315"/>
    </location>
</feature>
<dbReference type="Gene3D" id="1.10.10.10">
    <property type="entry name" value="Winged helix-like DNA-binding domain superfamily/Winged helix DNA-binding domain"/>
    <property type="match status" value="1"/>
</dbReference>
<evidence type="ECO:0000313" key="5">
    <source>
        <dbReference type="Proteomes" id="UP000624419"/>
    </source>
</evidence>
<dbReference type="InterPro" id="IPR036390">
    <property type="entry name" value="WH_DNA-bd_sf"/>
</dbReference>
<name>A0ABR8LS95_9ALTE</name>